<sequence>MNRRLIETTHPSYQAWSYASLIQDYNENAQNEDMALYPCAYLHNYLHQGEQDPLTDPIYDYYIKQAPVFIKGQAKQLRDFIKRYIKVGDNIEKLNETNNKSRLVAGYCWNWVKEGKNNPDHYDIVLPEFNFEISWNHGNSETWAINEYSIREAGCIHTCQGLEFDYVGVIIGDDMRVENGVVVTDFTKRAKTDSSLKGIKKMMKEEPDKAVKLADELIRNTYRTLMTRGQKGCFVYCTDPSLAFYLKERYTNSSMTYEQNEFFKPWSGVAEERGEY</sequence>
<dbReference type="Pfam" id="PF09848">
    <property type="entry name" value="SLFN-g3_helicase"/>
    <property type="match status" value="1"/>
</dbReference>
<reference evidence="2 3" key="1">
    <citation type="submission" date="2019-10" db="EMBL/GenBank/DDBJ databases">
        <title>Bacillus aerolatum sp. nov., isolated from bioaerosol of sport playgrounds.</title>
        <authorList>
            <person name="Chen P."/>
            <person name="Zhang G."/>
        </authorList>
    </citation>
    <scope>NUCLEOTIDE SEQUENCE [LARGE SCALE GENOMIC DNA]</scope>
    <source>
        <strain evidence="2 3">CX253</strain>
    </source>
</reference>
<organism evidence="2 3">
    <name type="scientific">Bacillus aerolatus</name>
    <dbReference type="NCBI Taxonomy" id="2653354"/>
    <lineage>
        <taxon>Bacteria</taxon>
        <taxon>Bacillati</taxon>
        <taxon>Bacillota</taxon>
        <taxon>Bacilli</taxon>
        <taxon>Bacillales</taxon>
        <taxon>Bacillaceae</taxon>
        <taxon>Bacillus</taxon>
    </lineage>
</organism>
<proteinExistence type="predicted"/>
<evidence type="ECO:0000313" key="2">
    <source>
        <dbReference type="EMBL" id="KAB7705670.1"/>
    </source>
</evidence>
<dbReference type="InterPro" id="IPR018647">
    <property type="entry name" value="SLFN_3-like_DNA/RNA_helicase"/>
</dbReference>
<protein>
    <submittedName>
        <fullName evidence="2">DUF2075 domain-containing protein</fullName>
    </submittedName>
</protein>
<dbReference type="EMBL" id="WEIO01000008">
    <property type="protein sequence ID" value="KAB7705670.1"/>
    <property type="molecule type" value="Genomic_DNA"/>
</dbReference>
<evidence type="ECO:0000259" key="1">
    <source>
        <dbReference type="Pfam" id="PF09848"/>
    </source>
</evidence>
<dbReference type="AlphaFoldDB" id="A0A6I1FDU1"/>
<gene>
    <name evidence="2" type="ORF">F9802_14095</name>
</gene>
<evidence type="ECO:0000313" key="3">
    <source>
        <dbReference type="Proteomes" id="UP000429595"/>
    </source>
</evidence>
<comment type="caution">
    <text evidence="2">The sequence shown here is derived from an EMBL/GenBank/DDBJ whole genome shotgun (WGS) entry which is preliminary data.</text>
</comment>
<dbReference type="Proteomes" id="UP000429595">
    <property type="component" value="Unassembled WGS sequence"/>
</dbReference>
<keyword evidence="3" id="KW-1185">Reference proteome</keyword>
<accession>A0A6I1FDU1</accession>
<feature type="domain" description="Schlafen group 3-like DNA/RNA helicase" evidence="1">
    <location>
        <begin position="89"/>
        <end position="239"/>
    </location>
</feature>
<name>A0A6I1FDU1_9BACI</name>